<dbReference type="EMBL" id="JAYRBN010000037">
    <property type="protein sequence ID" value="KAL2746718.1"/>
    <property type="molecule type" value="Genomic_DNA"/>
</dbReference>
<feature type="compositionally biased region" description="Acidic residues" evidence="1">
    <location>
        <begin position="214"/>
        <end position="223"/>
    </location>
</feature>
<proteinExistence type="predicted"/>
<dbReference type="AlphaFoldDB" id="A0ABD2CRA7"/>
<evidence type="ECO:0000313" key="2">
    <source>
        <dbReference type="EMBL" id="KAL2746718.1"/>
    </source>
</evidence>
<evidence type="ECO:0000313" key="3">
    <source>
        <dbReference type="Proteomes" id="UP001607303"/>
    </source>
</evidence>
<organism evidence="2 3">
    <name type="scientific">Vespula maculifrons</name>
    <name type="common">Eastern yellow jacket</name>
    <name type="synonym">Wasp</name>
    <dbReference type="NCBI Taxonomy" id="7453"/>
    <lineage>
        <taxon>Eukaryota</taxon>
        <taxon>Metazoa</taxon>
        <taxon>Ecdysozoa</taxon>
        <taxon>Arthropoda</taxon>
        <taxon>Hexapoda</taxon>
        <taxon>Insecta</taxon>
        <taxon>Pterygota</taxon>
        <taxon>Neoptera</taxon>
        <taxon>Endopterygota</taxon>
        <taxon>Hymenoptera</taxon>
        <taxon>Apocrita</taxon>
        <taxon>Aculeata</taxon>
        <taxon>Vespoidea</taxon>
        <taxon>Vespidae</taxon>
        <taxon>Vespinae</taxon>
        <taxon>Vespula</taxon>
    </lineage>
</organism>
<name>A0ABD2CRA7_VESMC</name>
<reference evidence="2 3" key="1">
    <citation type="journal article" date="2024" name="Ann. Entomol. Soc. Am.">
        <title>Genomic analyses of the southern and eastern yellowjacket wasps (Hymenoptera: Vespidae) reveal evolutionary signatures of social life.</title>
        <authorList>
            <person name="Catto M.A."/>
            <person name="Caine P.B."/>
            <person name="Orr S.E."/>
            <person name="Hunt B.G."/>
            <person name="Goodisman M.A.D."/>
        </authorList>
    </citation>
    <scope>NUCLEOTIDE SEQUENCE [LARGE SCALE GENOMIC DNA]</scope>
    <source>
        <strain evidence="2">232</strain>
        <tissue evidence="2">Head and thorax</tissue>
    </source>
</reference>
<accession>A0ABD2CRA7</accession>
<comment type="caution">
    <text evidence="2">The sequence shown here is derived from an EMBL/GenBank/DDBJ whole genome shotgun (WGS) entry which is preliminary data.</text>
</comment>
<dbReference type="Proteomes" id="UP001607303">
    <property type="component" value="Unassembled WGS sequence"/>
</dbReference>
<protein>
    <submittedName>
        <fullName evidence="2">Uncharacterized protein</fullName>
    </submittedName>
</protein>
<keyword evidence="3" id="KW-1185">Reference proteome</keyword>
<feature type="non-terminal residue" evidence="2">
    <location>
        <position position="1"/>
    </location>
</feature>
<feature type="region of interest" description="Disordered" evidence="1">
    <location>
        <begin position="193"/>
        <end position="223"/>
    </location>
</feature>
<evidence type="ECO:0000256" key="1">
    <source>
        <dbReference type="SAM" id="MobiDB-lite"/>
    </source>
</evidence>
<gene>
    <name evidence="2" type="ORF">V1477_005088</name>
</gene>
<sequence>IALVQKKKTCNPLRKTFNEQIEYSQRRLQFGECEGHREPHTLSCFKRSSLGLSLSSAIHDLEDRIVDPLPILIQTASLRWFVTRRLKAELRIGLEVSSKFTQRQPLRTLQRISFFAKNKSRSFFLTELSSSFITFSIRLAHEHSTKSNIKQTTRPRKTRRVPVAFLLENEDGSGFSPKPPSSRYYKINLQLLPPPQRTPLHAARFSRGGKGGGEEEEEEEEGG</sequence>